<organism evidence="4 5">
    <name type="scientific">Flavobacterium johnsoniae</name>
    <name type="common">Cytophaga johnsonae</name>
    <dbReference type="NCBI Taxonomy" id="986"/>
    <lineage>
        <taxon>Bacteria</taxon>
        <taxon>Pseudomonadati</taxon>
        <taxon>Bacteroidota</taxon>
        <taxon>Flavobacteriia</taxon>
        <taxon>Flavobacteriales</taxon>
        <taxon>Flavobacteriaceae</taxon>
        <taxon>Flavobacterium</taxon>
    </lineage>
</organism>
<proteinExistence type="predicted"/>
<accession>A0A1M5L3N9</accession>
<dbReference type="GO" id="GO:0016740">
    <property type="term" value="F:transferase activity"/>
    <property type="evidence" value="ECO:0007669"/>
    <property type="project" value="UniProtKB-KW"/>
</dbReference>
<dbReference type="EMBL" id="FQWH01000003">
    <property type="protein sequence ID" value="SHG59033.1"/>
    <property type="molecule type" value="Genomic_DNA"/>
</dbReference>
<dbReference type="InterPro" id="IPR029044">
    <property type="entry name" value="Nucleotide-diphossugar_trans"/>
</dbReference>
<reference evidence="4 5" key="1">
    <citation type="submission" date="2016-11" db="EMBL/GenBank/DDBJ databases">
        <authorList>
            <person name="Jaros S."/>
            <person name="Januszkiewicz K."/>
            <person name="Wedrychowicz H."/>
        </authorList>
    </citation>
    <scope>NUCLEOTIDE SEQUENCE [LARGE SCALE GENOMIC DNA]</scope>
    <source>
        <strain evidence="4 5">DSM 6792</strain>
    </source>
</reference>
<evidence type="ECO:0000313" key="5">
    <source>
        <dbReference type="Proteomes" id="UP000184112"/>
    </source>
</evidence>
<dbReference type="InterPro" id="IPR027791">
    <property type="entry name" value="Galactosyl_T_C"/>
</dbReference>
<gene>
    <name evidence="4" type="ORF">SAMN05444388_103300</name>
</gene>
<name>A0A1M5L3N9_FLAJO</name>
<dbReference type="Proteomes" id="UP000184112">
    <property type="component" value="Unassembled WGS sequence"/>
</dbReference>
<evidence type="ECO:0000313" key="4">
    <source>
        <dbReference type="EMBL" id="SHG59033.1"/>
    </source>
</evidence>
<evidence type="ECO:0000259" key="2">
    <source>
        <dbReference type="Pfam" id="PF00535"/>
    </source>
</evidence>
<protein>
    <submittedName>
        <fullName evidence="4">Glycosyl transferase family 2</fullName>
    </submittedName>
</protein>
<dbReference type="Pfam" id="PF00535">
    <property type="entry name" value="Glycos_transf_2"/>
    <property type="match status" value="1"/>
</dbReference>
<dbReference type="AlphaFoldDB" id="A0A1M5L3N9"/>
<evidence type="ECO:0000256" key="1">
    <source>
        <dbReference type="ARBA" id="ARBA00022679"/>
    </source>
</evidence>
<evidence type="ECO:0000259" key="3">
    <source>
        <dbReference type="Pfam" id="PF02709"/>
    </source>
</evidence>
<sequence length="359" mass="42879">MQITIIYTFRNRDLVRIKKSLDSLVNQTLKNFTVFFVDYGSDENISLETKKLLSNYDFASYTYLYTNHQPWNKCKALNYVIEQIKSDYCFIADADMMFHSKFTLELEKLMNPYKIVYFQVGFLSKEESLKNISFEEYKIKFLTNKEATGMTLFPVEKLKEVNGFDEFFHFWGAEDTDIHNRLKNAGCEVEYYDRELLLLHQWHKNFRSREVKGLGKELQLSGIVEINHQHLIYNLENKVTIVKDQNKELSINEKLFSELNTCKPRVLFNAKESIDHFLYYELPNSKNEIISVEIRKYKNKEFDIKDKIKKILGKKVPKFYTLREINDLLLLHIISFYHYFPYSYTIGENLESIIFKIKK</sequence>
<dbReference type="InterPro" id="IPR001173">
    <property type="entry name" value="Glyco_trans_2-like"/>
</dbReference>
<feature type="domain" description="Glycosyltransferase 2-like" evidence="2">
    <location>
        <begin position="5"/>
        <end position="122"/>
    </location>
</feature>
<dbReference type="RefSeq" id="WP_073409012.1">
    <property type="nucleotide sequence ID" value="NZ_FQWH01000003.1"/>
</dbReference>
<keyword evidence="1 4" id="KW-0808">Transferase</keyword>
<dbReference type="Gene3D" id="3.90.550.10">
    <property type="entry name" value="Spore Coat Polysaccharide Biosynthesis Protein SpsA, Chain A"/>
    <property type="match status" value="1"/>
</dbReference>
<dbReference type="SUPFAM" id="SSF53448">
    <property type="entry name" value="Nucleotide-diphospho-sugar transferases"/>
    <property type="match status" value="1"/>
</dbReference>
<dbReference type="Pfam" id="PF02709">
    <property type="entry name" value="Glyco_transf_7C"/>
    <property type="match status" value="1"/>
</dbReference>
<feature type="domain" description="Galactosyltransferase C-terminal" evidence="3">
    <location>
        <begin position="132"/>
        <end position="194"/>
    </location>
</feature>